<accession>A0A8H3IFC9</accession>
<name>A0A8H3IFC9_9LECA</name>
<reference evidence="1" key="1">
    <citation type="submission" date="2021-03" db="EMBL/GenBank/DDBJ databases">
        <authorList>
            <person name="Tagirdzhanova G."/>
        </authorList>
    </citation>
    <scope>NUCLEOTIDE SEQUENCE</scope>
</reference>
<proteinExistence type="predicted"/>
<keyword evidence="2" id="KW-1185">Reference proteome</keyword>
<dbReference type="OrthoDB" id="5402318at2759"/>
<gene>
    <name evidence="1" type="ORF">HETSPECPRED_002923</name>
</gene>
<dbReference type="AlphaFoldDB" id="A0A8H3IFC9"/>
<dbReference type="Proteomes" id="UP000664521">
    <property type="component" value="Unassembled WGS sequence"/>
</dbReference>
<organism evidence="1 2">
    <name type="scientific">Heterodermia speciosa</name>
    <dbReference type="NCBI Taxonomy" id="116794"/>
    <lineage>
        <taxon>Eukaryota</taxon>
        <taxon>Fungi</taxon>
        <taxon>Dikarya</taxon>
        <taxon>Ascomycota</taxon>
        <taxon>Pezizomycotina</taxon>
        <taxon>Lecanoromycetes</taxon>
        <taxon>OSLEUM clade</taxon>
        <taxon>Lecanoromycetidae</taxon>
        <taxon>Caliciales</taxon>
        <taxon>Physciaceae</taxon>
        <taxon>Heterodermia</taxon>
    </lineage>
</organism>
<dbReference type="PANTHER" id="PTHR42085:SF2">
    <property type="entry name" value="F-BOX DOMAIN-CONTAINING PROTEIN"/>
    <property type="match status" value="1"/>
</dbReference>
<dbReference type="InterPro" id="IPR038883">
    <property type="entry name" value="AN11006-like"/>
</dbReference>
<comment type="caution">
    <text evidence="1">The sequence shown here is derived from an EMBL/GenBank/DDBJ whole genome shotgun (WGS) entry which is preliminary data.</text>
</comment>
<evidence type="ECO:0000313" key="1">
    <source>
        <dbReference type="EMBL" id="CAF9916478.1"/>
    </source>
</evidence>
<evidence type="ECO:0000313" key="2">
    <source>
        <dbReference type="Proteomes" id="UP000664521"/>
    </source>
</evidence>
<protein>
    <submittedName>
        <fullName evidence="1">Uncharacterized protein</fullName>
    </submittedName>
</protein>
<sequence length="279" mass="32469">MASLLQIPGEIRNHIYQYALVKSKPFTVKMQFNPHETALFRVNKQIYEEASTIFYHHNIFEFPQALFDSQPILEKLEDFIRLPTWRLATLKNFKIDVPVYHFDDAPGPASAVACNNRDFALFIEHYGSPNLKVQVDVGVAAFLDDSRLKGSDYWNVICPWSLVQNKVLADGGTFEIIMRLHPQCLDQAVMNLEEHFENRWFVIANLRQEGMRVQLSVPFHYALIFSDSLRAKGLQSKYDEVFDLETFTYTVSIRRDYKFTATKGKHKGLKLEELLEHQF</sequence>
<dbReference type="EMBL" id="CAJPDS010000018">
    <property type="protein sequence ID" value="CAF9916478.1"/>
    <property type="molecule type" value="Genomic_DNA"/>
</dbReference>
<dbReference type="PANTHER" id="PTHR42085">
    <property type="entry name" value="F-BOX DOMAIN-CONTAINING PROTEIN"/>
    <property type="match status" value="1"/>
</dbReference>